<feature type="compositionally biased region" description="Basic and acidic residues" evidence="1">
    <location>
        <begin position="28"/>
        <end position="76"/>
    </location>
</feature>
<evidence type="ECO:0000313" key="2">
    <source>
        <dbReference type="EMBL" id="QUC18350.1"/>
    </source>
</evidence>
<gene>
    <name evidence="2" type="ORF">UV8b_02591</name>
</gene>
<dbReference type="KEGG" id="uvi:66063369"/>
<feature type="compositionally biased region" description="Low complexity" evidence="1">
    <location>
        <begin position="78"/>
        <end position="90"/>
    </location>
</feature>
<protein>
    <submittedName>
        <fullName evidence="2">Uncharacterized protein</fullName>
    </submittedName>
</protein>
<feature type="region of interest" description="Disordered" evidence="1">
    <location>
        <begin position="9"/>
        <end position="104"/>
    </location>
</feature>
<proteinExistence type="predicted"/>
<name>A0A8E5HMT2_USTVR</name>
<accession>A0A8E5HMT2</accession>
<dbReference type="AlphaFoldDB" id="A0A8E5HMT2"/>
<reference evidence="2" key="1">
    <citation type="submission" date="2020-03" db="EMBL/GenBank/DDBJ databases">
        <title>A mixture of massive structural variations and highly conserved coding sequences in Ustilaginoidea virens genome.</title>
        <authorList>
            <person name="Zhang K."/>
            <person name="Zhao Z."/>
            <person name="Zhang Z."/>
            <person name="Li Y."/>
            <person name="Hsiang T."/>
            <person name="Sun W."/>
        </authorList>
    </citation>
    <scope>NUCLEOTIDE SEQUENCE</scope>
    <source>
        <strain evidence="2">UV-8b</strain>
    </source>
</reference>
<organism evidence="2 3">
    <name type="scientific">Ustilaginoidea virens</name>
    <name type="common">Rice false smut fungus</name>
    <name type="synonym">Villosiclava virens</name>
    <dbReference type="NCBI Taxonomy" id="1159556"/>
    <lineage>
        <taxon>Eukaryota</taxon>
        <taxon>Fungi</taxon>
        <taxon>Dikarya</taxon>
        <taxon>Ascomycota</taxon>
        <taxon>Pezizomycotina</taxon>
        <taxon>Sordariomycetes</taxon>
        <taxon>Hypocreomycetidae</taxon>
        <taxon>Hypocreales</taxon>
        <taxon>Clavicipitaceae</taxon>
        <taxon>Ustilaginoidea</taxon>
    </lineage>
</organism>
<dbReference type="GeneID" id="66063369"/>
<keyword evidence="3" id="KW-1185">Reference proteome</keyword>
<sequence>MCDAAATCAQCMRRSSQVESLGLGHGLRQTDDRSKTARQQDSKTARQQDSKTARQQDSKTARQQDSKTARQQDSKTARQQGSRQQDSRQQTVDGRRAVFNRATS</sequence>
<evidence type="ECO:0000256" key="1">
    <source>
        <dbReference type="SAM" id="MobiDB-lite"/>
    </source>
</evidence>
<dbReference type="OrthoDB" id="8194427at2759"/>
<dbReference type="RefSeq" id="XP_042996023.1">
    <property type="nucleotide sequence ID" value="XM_043140089.1"/>
</dbReference>
<evidence type="ECO:0000313" key="3">
    <source>
        <dbReference type="Proteomes" id="UP000027002"/>
    </source>
</evidence>
<dbReference type="EMBL" id="CP072754">
    <property type="protein sequence ID" value="QUC18350.1"/>
    <property type="molecule type" value="Genomic_DNA"/>
</dbReference>
<dbReference type="Proteomes" id="UP000027002">
    <property type="component" value="Chromosome 2"/>
</dbReference>